<sequence length="88" mass="9827">MTFWKPHALAKPHANQLELRMGDRVTATTDLHQVPAGTAGKVILANGFNWQRYRVLFANGEELGDLDRRHIAPAGKTAKRLEKAAKRP</sequence>
<accession>A0A6J7EQX8</accession>
<gene>
    <name evidence="1" type="ORF">UFOPK3376_02213</name>
</gene>
<dbReference type="AlphaFoldDB" id="A0A6J7EQX8"/>
<dbReference type="EMBL" id="CAFBLP010000064">
    <property type="protein sequence ID" value="CAB4885917.1"/>
    <property type="molecule type" value="Genomic_DNA"/>
</dbReference>
<protein>
    <submittedName>
        <fullName evidence="1">Unannotated protein</fullName>
    </submittedName>
</protein>
<organism evidence="1">
    <name type="scientific">freshwater metagenome</name>
    <dbReference type="NCBI Taxonomy" id="449393"/>
    <lineage>
        <taxon>unclassified sequences</taxon>
        <taxon>metagenomes</taxon>
        <taxon>ecological metagenomes</taxon>
    </lineage>
</organism>
<proteinExistence type="predicted"/>
<name>A0A6J7EQX8_9ZZZZ</name>
<evidence type="ECO:0000313" key="1">
    <source>
        <dbReference type="EMBL" id="CAB4885917.1"/>
    </source>
</evidence>
<reference evidence="1" key="1">
    <citation type="submission" date="2020-05" db="EMBL/GenBank/DDBJ databases">
        <authorList>
            <person name="Chiriac C."/>
            <person name="Salcher M."/>
            <person name="Ghai R."/>
            <person name="Kavagutti S V."/>
        </authorList>
    </citation>
    <scope>NUCLEOTIDE SEQUENCE</scope>
</reference>